<feature type="domain" description="Cyclin-like" evidence="6">
    <location>
        <begin position="234"/>
        <end position="321"/>
    </location>
</feature>
<evidence type="ECO:0000259" key="6">
    <source>
        <dbReference type="SMART" id="SM00385"/>
    </source>
</evidence>
<dbReference type="EMBL" id="MDYQ01000184">
    <property type="protein sequence ID" value="PRP79426.1"/>
    <property type="molecule type" value="Genomic_DNA"/>
</dbReference>
<dbReference type="GO" id="GO:0044772">
    <property type="term" value="P:mitotic cell cycle phase transition"/>
    <property type="evidence" value="ECO:0007669"/>
    <property type="project" value="InterPro"/>
</dbReference>
<evidence type="ECO:0000313" key="9">
    <source>
        <dbReference type="EMBL" id="PRP79426.1"/>
    </source>
</evidence>
<dbReference type="SUPFAM" id="SSF47954">
    <property type="entry name" value="Cyclin-like"/>
    <property type="match status" value="2"/>
</dbReference>
<dbReference type="PIRSF" id="PIRSF001771">
    <property type="entry name" value="Cyclin_A_B_D_E"/>
    <property type="match status" value="1"/>
</dbReference>
<evidence type="ECO:0000259" key="7">
    <source>
        <dbReference type="SMART" id="SM01332"/>
    </source>
</evidence>
<dbReference type="GO" id="GO:0016538">
    <property type="term" value="F:cyclin-dependent protein serine/threonine kinase regulator activity"/>
    <property type="evidence" value="ECO:0007669"/>
    <property type="project" value="InterPro"/>
</dbReference>
<keyword evidence="3" id="KW-0131">Cell cycle</keyword>
<dbReference type="InterPro" id="IPR004367">
    <property type="entry name" value="Cyclin_C-dom"/>
</dbReference>
<dbReference type="InParanoid" id="A0A2P6N3V8"/>
<comment type="similarity">
    <text evidence="4">Belongs to the cyclin family.</text>
</comment>
<proteinExistence type="inferred from homology"/>
<evidence type="ECO:0000256" key="5">
    <source>
        <dbReference type="SAM" id="MobiDB-lite"/>
    </source>
</evidence>
<reference evidence="8 10" key="1">
    <citation type="journal article" date="2018" name="Genome Biol. Evol.">
        <title>Multiple Roots of Fruiting Body Formation in Amoebozoa.</title>
        <authorList>
            <person name="Hillmann F."/>
            <person name="Forbes G."/>
            <person name="Novohradska S."/>
            <person name="Ferling I."/>
            <person name="Riege K."/>
            <person name="Groth M."/>
            <person name="Westermann M."/>
            <person name="Marz M."/>
            <person name="Spaller T."/>
            <person name="Winckler T."/>
            <person name="Schaap P."/>
            <person name="Glockner G."/>
        </authorList>
    </citation>
    <scope>NUCLEOTIDE SEQUENCE [LARGE SCALE GENOMIC DNA]</scope>
    <source>
        <strain evidence="8 10">Jena</strain>
    </source>
</reference>
<dbReference type="Pfam" id="PF00134">
    <property type="entry name" value="Cyclin_N"/>
    <property type="match status" value="1"/>
</dbReference>
<feature type="domain" description="Cyclin C-terminal" evidence="7">
    <location>
        <begin position="330"/>
        <end position="438"/>
    </location>
</feature>
<dbReference type="AlphaFoldDB" id="A0A2P6N3V8"/>
<evidence type="ECO:0000313" key="8">
    <source>
        <dbReference type="EMBL" id="PRP78626.1"/>
    </source>
</evidence>
<dbReference type="STRING" id="1890364.A0A2P6N3V8"/>
<feature type="domain" description="Cyclin-like" evidence="6">
    <location>
        <begin position="334"/>
        <end position="414"/>
    </location>
</feature>
<dbReference type="Pfam" id="PF02984">
    <property type="entry name" value="Cyclin_C"/>
    <property type="match status" value="1"/>
</dbReference>
<feature type="region of interest" description="Disordered" evidence="5">
    <location>
        <begin position="90"/>
        <end position="162"/>
    </location>
</feature>
<dbReference type="OrthoDB" id="5590282at2759"/>
<evidence type="ECO:0000256" key="4">
    <source>
        <dbReference type="RuleBase" id="RU000383"/>
    </source>
</evidence>
<comment type="caution">
    <text evidence="8">The sequence shown here is derived from an EMBL/GenBank/DDBJ whole genome shotgun (WGS) entry which is preliminary data.</text>
</comment>
<dbReference type="PANTHER" id="PTHR10177">
    <property type="entry name" value="CYCLINS"/>
    <property type="match status" value="1"/>
</dbReference>
<evidence type="ECO:0000313" key="10">
    <source>
        <dbReference type="Proteomes" id="UP000241769"/>
    </source>
</evidence>
<dbReference type="Gene3D" id="1.10.472.10">
    <property type="entry name" value="Cyclin-like"/>
    <property type="match status" value="2"/>
</dbReference>
<keyword evidence="10" id="KW-1185">Reference proteome</keyword>
<sequence length="438" mass="49203">MDHFYSSHARFNFIFTSSDREQATVPTESTPTALMTSNPIIRNPSRKASRITKPADFKGFTIFQEKSTNAERATHKRSPLKDITNARVTKKQKTNTVDENKLPSTVHKAPRLQPRPTQSHETTHARPPLKTVVPQKPTAVKRPTTLPKSSISSSAASHVPPPKKFNHPSALLRHPGRPRPHHVSDIDRDATMDSFISSEYAADIQLYLLEKELACPFDREALCLKPAHRAIMIGWIQELSEAHGVVSDVTHLAVQILDHYLSRVRTNMTDYQLITATSFIIANKVEGKESWRLSYPDVVDLCLDCNYTIPLFLKAERVILSTLDYAIDLPTAVSFVRRFIFAAGLCSLEYRTVKFVLDVTLPDLSMTAHLPSTRAAAAVYLVLERAGKEWDADAEYHTGYSEVDLQPAVSDLSAALKRATVNERKRKSHPEECQFLNL</sequence>
<evidence type="ECO:0000256" key="1">
    <source>
        <dbReference type="ARBA" id="ARBA00022618"/>
    </source>
</evidence>
<gene>
    <name evidence="9" type="ORF">PROFUN_08187</name>
    <name evidence="8" type="ORF">PROFUN_13500</name>
</gene>
<accession>A0A2P6N3V8</accession>
<dbReference type="InterPro" id="IPR036915">
    <property type="entry name" value="Cyclin-like_sf"/>
</dbReference>
<dbReference type="InterPro" id="IPR006671">
    <property type="entry name" value="Cyclin_N"/>
</dbReference>
<dbReference type="EMBL" id="MDYQ01000213">
    <property type="protein sequence ID" value="PRP78626.1"/>
    <property type="molecule type" value="Genomic_DNA"/>
</dbReference>
<keyword evidence="2 4" id="KW-0195">Cyclin</keyword>
<dbReference type="InterPro" id="IPR046965">
    <property type="entry name" value="Cyclin_A/B-like"/>
</dbReference>
<protein>
    <submittedName>
        <fullName evidence="8">G2/mitotic-specific cyclin-B3-like</fullName>
    </submittedName>
</protein>
<organism evidence="8 10">
    <name type="scientific">Planoprotostelium fungivorum</name>
    <dbReference type="NCBI Taxonomy" id="1890364"/>
    <lineage>
        <taxon>Eukaryota</taxon>
        <taxon>Amoebozoa</taxon>
        <taxon>Evosea</taxon>
        <taxon>Variosea</taxon>
        <taxon>Cavosteliida</taxon>
        <taxon>Cavosteliaceae</taxon>
        <taxon>Planoprotostelium</taxon>
    </lineage>
</organism>
<evidence type="ECO:0000256" key="3">
    <source>
        <dbReference type="ARBA" id="ARBA00023306"/>
    </source>
</evidence>
<dbReference type="GO" id="GO:0051301">
    <property type="term" value="P:cell division"/>
    <property type="evidence" value="ECO:0007669"/>
    <property type="project" value="UniProtKB-KW"/>
</dbReference>
<dbReference type="InterPro" id="IPR039361">
    <property type="entry name" value="Cyclin"/>
</dbReference>
<dbReference type="InterPro" id="IPR013763">
    <property type="entry name" value="Cyclin-like_dom"/>
</dbReference>
<dbReference type="Proteomes" id="UP000241769">
    <property type="component" value="Unassembled WGS sequence"/>
</dbReference>
<dbReference type="SMART" id="SM00385">
    <property type="entry name" value="CYCLIN"/>
    <property type="match status" value="2"/>
</dbReference>
<dbReference type="SMART" id="SM01332">
    <property type="entry name" value="Cyclin_C"/>
    <property type="match status" value="1"/>
</dbReference>
<name>A0A2P6N3V8_9EUKA</name>
<keyword evidence="1" id="KW-0132">Cell division</keyword>
<evidence type="ECO:0000256" key="2">
    <source>
        <dbReference type="ARBA" id="ARBA00023127"/>
    </source>
</evidence>